<dbReference type="InterPro" id="IPR005183">
    <property type="entry name" value="DUF305_CopM-like"/>
</dbReference>
<dbReference type="OrthoDB" id="8603558at2"/>
<dbReference type="Gene3D" id="1.20.1260.10">
    <property type="match status" value="1"/>
</dbReference>
<dbReference type="InterPro" id="IPR012347">
    <property type="entry name" value="Ferritin-like"/>
</dbReference>
<dbReference type="GeneID" id="93124277"/>
<evidence type="ECO:0000259" key="2">
    <source>
        <dbReference type="Pfam" id="PF03713"/>
    </source>
</evidence>
<dbReference type="RefSeq" id="WP_005286662.1">
    <property type="nucleotide sequence ID" value="NZ_AP028090.1"/>
</dbReference>
<gene>
    <name evidence="3" type="ORF">CRM76_11845</name>
</gene>
<feature type="chain" id="PRO_5012970250" evidence="1">
    <location>
        <begin position="22"/>
        <end position="127"/>
    </location>
</feature>
<protein>
    <submittedName>
        <fullName evidence="3">DUF305 domain-containing protein</fullName>
    </submittedName>
</protein>
<dbReference type="PANTHER" id="PTHR36933">
    <property type="entry name" value="SLL0788 PROTEIN"/>
    <property type="match status" value="1"/>
</dbReference>
<evidence type="ECO:0000313" key="4">
    <source>
        <dbReference type="Proteomes" id="UP000219788"/>
    </source>
</evidence>
<comment type="caution">
    <text evidence="3">The sequence shown here is derived from an EMBL/GenBank/DDBJ whole genome shotgun (WGS) entry which is preliminary data.</text>
</comment>
<accession>A0A2A7U2E3</accession>
<evidence type="ECO:0000256" key="1">
    <source>
        <dbReference type="SAM" id="SignalP"/>
    </source>
</evidence>
<organism evidence="3 4">
    <name type="scientific">Edwardsiella tarda</name>
    <dbReference type="NCBI Taxonomy" id="636"/>
    <lineage>
        <taxon>Bacteria</taxon>
        <taxon>Pseudomonadati</taxon>
        <taxon>Pseudomonadota</taxon>
        <taxon>Gammaproteobacteria</taxon>
        <taxon>Enterobacterales</taxon>
        <taxon>Hafniaceae</taxon>
        <taxon>Edwardsiella</taxon>
    </lineage>
</organism>
<dbReference type="PANTHER" id="PTHR36933:SF1">
    <property type="entry name" value="SLL0788 PROTEIN"/>
    <property type="match status" value="1"/>
</dbReference>
<dbReference type="AlphaFoldDB" id="A0A2A7U2E3"/>
<dbReference type="Proteomes" id="UP000219788">
    <property type="component" value="Unassembled WGS sequence"/>
</dbReference>
<dbReference type="STRING" id="636.AAW15_07345"/>
<feature type="domain" description="DUF305" evidence="2">
    <location>
        <begin position="57"/>
        <end position="120"/>
    </location>
</feature>
<keyword evidence="1" id="KW-0732">Signal</keyword>
<dbReference type="Pfam" id="PF03713">
    <property type="entry name" value="DUF305"/>
    <property type="match status" value="1"/>
</dbReference>
<reference evidence="4" key="1">
    <citation type="submission" date="2017-09" db="EMBL/GenBank/DDBJ databases">
        <title>FDA dAtabase for Regulatory Grade micrObial Sequences (FDA-ARGOS): Supporting development and validation of Infectious Disease Dx tests.</title>
        <authorList>
            <person name="Goldberg B."/>
            <person name="Campos J."/>
            <person name="Tallon L."/>
            <person name="Sadzewicz L."/>
            <person name="Ott S."/>
            <person name="Zhao X."/>
            <person name="Nagaraj S."/>
            <person name="Vavikolanu K."/>
            <person name="Aluvathingal J."/>
            <person name="Nadendla S."/>
            <person name="Geyer C."/>
            <person name="Sichtig H."/>
        </authorList>
    </citation>
    <scope>NUCLEOTIDE SEQUENCE [LARGE SCALE GENOMIC DNA]</scope>
    <source>
        <strain evidence="4">FDAARGOS_370</strain>
    </source>
</reference>
<evidence type="ECO:0000313" key="3">
    <source>
        <dbReference type="EMBL" id="PEH72576.1"/>
    </source>
</evidence>
<name>A0A2A7U2E3_EDWTA</name>
<proteinExistence type="predicted"/>
<sequence length="127" mass="13643">MKKFTVVGALLLAASATSAFAAELPADQAKAMHHELNTAMSGMHEEMMKGMMSNDPDVAFAAGMIPHHVGAVEMAKVELKYGTDPQMRKLAKDIIAAQDKEIKEMKAWLAAHPDKGAKSSEAAHSMH</sequence>
<dbReference type="EMBL" id="PDDV01000013">
    <property type="protein sequence ID" value="PEH72576.1"/>
    <property type="molecule type" value="Genomic_DNA"/>
</dbReference>
<feature type="signal peptide" evidence="1">
    <location>
        <begin position="1"/>
        <end position="21"/>
    </location>
</feature>